<name>A0A1W6YQX4_9BORD</name>
<dbReference type="GO" id="GO:0005694">
    <property type="term" value="C:chromosome"/>
    <property type="evidence" value="ECO:0007669"/>
    <property type="project" value="TreeGrafter"/>
</dbReference>
<dbReference type="SMART" id="SM00470">
    <property type="entry name" value="ParB"/>
    <property type="match status" value="1"/>
</dbReference>
<dbReference type="NCBIfam" id="TIGR00180">
    <property type="entry name" value="parB_part"/>
    <property type="match status" value="1"/>
</dbReference>
<evidence type="ECO:0000313" key="3">
    <source>
        <dbReference type="EMBL" id="ARP82973.1"/>
    </source>
</evidence>
<dbReference type="OrthoDB" id="9796891at2"/>
<dbReference type="InterPro" id="IPR036086">
    <property type="entry name" value="ParB/Sulfiredoxin_sf"/>
</dbReference>
<dbReference type="CDD" id="cd16398">
    <property type="entry name" value="KorB_N_like"/>
    <property type="match status" value="1"/>
</dbReference>
<dbReference type="Pfam" id="PF24720">
    <property type="entry name" value="DUF7673"/>
    <property type="match status" value="1"/>
</dbReference>
<sequence>MSLAAKPEGDAGIDLAGLGDLASMLDAPIRTAGEPAYIDPAVIHEDEGNSRTDENPGFSAESIEELAASIKKKGIKSPISLRPHPTMPGHFVINHGHRRFRAAGVAGLTQVPAFVDPDFDDIDQVIENVQRENLTAREIADFIGRKLSEGMTQTDVAGMLGKSKAWVSQHVRMLSLPDPVAQAVVTGKVQDVTLANELASAHRDAPAAVEALLTKTDAKPTRTAVKNIRRGAKEAKPVPLRKSDPQVMASAQAELQRRRDREAQVRREQADPAMRQEGIDALWRLIKIAEQYTGQSKRVADFLLAWWNATSCGGFDLTDLWSVDHEIADDMMRVLSLIRQTRAYPDTLSPTLHAAFKSLVINRRPNLVDD</sequence>
<dbReference type="InterPro" id="IPR050336">
    <property type="entry name" value="Chromosome_partition/occlusion"/>
</dbReference>
<dbReference type="Gene3D" id="3.90.1530.30">
    <property type="match status" value="1"/>
</dbReference>
<dbReference type="PANTHER" id="PTHR33375:SF1">
    <property type="entry name" value="CHROMOSOME-PARTITIONING PROTEIN PARB-RELATED"/>
    <property type="match status" value="1"/>
</dbReference>
<accession>A0A1W6YQX4</accession>
<dbReference type="RefSeq" id="WP_086066316.1">
    <property type="nucleotide sequence ID" value="NZ_CP021108.1"/>
</dbReference>
<dbReference type="SUPFAM" id="SSF109709">
    <property type="entry name" value="KorB DNA-binding domain-like"/>
    <property type="match status" value="1"/>
</dbReference>
<dbReference type="GO" id="GO:0007059">
    <property type="term" value="P:chromosome segregation"/>
    <property type="evidence" value="ECO:0007669"/>
    <property type="project" value="TreeGrafter"/>
</dbReference>
<dbReference type="InterPro" id="IPR003115">
    <property type="entry name" value="ParB_N"/>
</dbReference>
<feature type="domain" description="ParB-like N-terminal" evidence="2">
    <location>
        <begin position="36"/>
        <end position="129"/>
    </location>
</feature>
<evidence type="ECO:0000313" key="4">
    <source>
        <dbReference type="Proteomes" id="UP000194151"/>
    </source>
</evidence>
<dbReference type="InterPro" id="IPR013741">
    <property type="entry name" value="KorB_domain"/>
</dbReference>
<comment type="similarity">
    <text evidence="1">Belongs to the ParB family.</text>
</comment>
<reference evidence="3 4" key="1">
    <citation type="submission" date="2017-05" db="EMBL/GenBank/DDBJ databases">
        <title>Complete and WGS of Bordetella genogroups.</title>
        <authorList>
            <person name="Spilker T."/>
            <person name="LiPuma J."/>
        </authorList>
    </citation>
    <scope>NUCLEOTIDE SEQUENCE [LARGE SCALE GENOMIC DNA]</scope>
    <source>
        <strain evidence="3 4">AU19157</strain>
    </source>
</reference>
<dbReference type="InterPro" id="IPR056090">
    <property type="entry name" value="DUF7673"/>
</dbReference>
<dbReference type="Pfam" id="PF08535">
    <property type="entry name" value="KorB"/>
    <property type="match status" value="1"/>
</dbReference>
<dbReference type="InterPro" id="IPR004437">
    <property type="entry name" value="ParB/RepB/Spo0J"/>
</dbReference>
<dbReference type="GO" id="GO:0003677">
    <property type="term" value="F:DNA binding"/>
    <property type="evidence" value="ECO:0007669"/>
    <property type="project" value="InterPro"/>
</dbReference>
<organism evidence="3 4">
    <name type="scientific">Bordetella genomosp. 8</name>
    <dbReference type="NCBI Taxonomy" id="1416806"/>
    <lineage>
        <taxon>Bacteria</taxon>
        <taxon>Pseudomonadati</taxon>
        <taxon>Pseudomonadota</taxon>
        <taxon>Betaproteobacteria</taxon>
        <taxon>Burkholderiales</taxon>
        <taxon>Alcaligenaceae</taxon>
        <taxon>Bordetella</taxon>
    </lineage>
</organism>
<protein>
    <recommendedName>
        <fullName evidence="2">ParB-like N-terminal domain-containing protein</fullName>
    </recommendedName>
</protein>
<keyword evidence="4" id="KW-1185">Reference proteome</keyword>
<evidence type="ECO:0000256" key="1">
    <source>
        <dbReference type="ARBA" id="ARBA00006295"/>
    </source>
</evidence>
<dbReference type="Gene3D" id="6.10.250.140">
    <property type="match status" value="1"/>
</dbReference>
<dbReference type="Proteomes" id="UP000194151">
    <property type="component" value="Chromosome"/>
</dbReference>
<dbReference type="STRING" id="1416806.CAL12_20570"/>
<dbReference type="AlphaFoldDB" id="A0A1W6YQX4"/>
<gene>
    <name evidence="3" type="ORF">CAL12_20570</name>
</gene>
<dbReference type="PANTHER" id="PTHR33375">
    <property type="entry name" value="CHROMOSOME-PARTITIONING PROTEIN PARB-RELATED"/>
    <property type="match status" value="1"/>
</dbReference>
<dbReference type="KEGG" id="bgv:CAL12_20570"/>
<dbReference type="Pfam" id="PF02195">
    <property type="entry name" value="ParB_N"/>
    <property type="match status" value="1"/>
</dbReference>
<dbReference type="EMBL" id="CP021108">
    <property type="protein sequence ID" value="ARP82973.1"/>
    <property type="molecule type" value="Genomic_DNA"/>
</dbReference>
<dbReference type="InterPro" id="IPR042075">
    <property type="entry name" value="KorB_DNA-db"/>
</dbReference>
<dbReference type="Gene3D" id="1.10.10.730">
    <property type="entry name" value="KorB DNA-binding domain"/>
    <property type="match status" value="1"/>
</dbReference>
<dbReference type="SUPFAM" id="SSF110849">
    <property type="entry name" value="ParB/Sulfiredoxin"/>
    <property type="match status" value="1"/>
</dbReference>
<proteinExistence type="inferred from homology"/>
<evidence type="ECO:0000259" key="2">
    <source>
        <dbReference type="SMART" id="SM00470"/>
    </source>
</evidence>